<name>A0A142BE64_9GAMM</name>
<dbReference type="OrthoDB" id="7063662at2"/>
<reference evidence="3 4" key="1">
    <citation type="journal article" date="2016" name="Front. Microbiol.">
        <title>Genomic Insight into the Host-Endosymbiont Relationship of Endozoicomonas montiporae CL-33(T) with its Coral Host.</title>
        <authorList>
            <person name="Ding J.-Y."/>
            <person name="Shiu J.-H."/>
            <person name="Chen W.-M."/>
            <person name="Chiang Y.-R."/>
            <person name="Tang S.-L."/>
        </authorList>
    </citation>
    <scope>NUCLEOTIDE SEQUENCE [LARGE SCALE GENOMIC DNA]</scope>
    <source>
        <strain evidence="3 4">CL-33</strain>
    </source>
</reference>
<dbReference type="AlphaFoldDB" id="A0A142BE64"/>
<dbReference type="KEGG" id="emp:EZMO1_3005"/>
<protein>
    <recommendedName>
        <fullName evidence="5">Lipoprotein SmpA/OmlA domain-containing protein</fullName>
    </recommendedName>
</protein>
<dbReference type="Proteomes" id="UP000071065">
    <property type="component" value="Chromosome"/>
</dbReference>
<evidence type="ECO:0000313" key="3">
    <source>
        <dbReference type="EMBL" id="AMO57040.1"/>
    </source>
</evidence>
<feature type="signal peptide" evidence="2">
    <location>
        <begin position="1"/>
        <end position="31"/>
    </location>
</feature>
<gene>
    <name evidence="3" type="ORF">EZMO1_3005</name>
</gene>
<sequence length="121" mass="13346">MKSPCKHFGQLAARLSAALVLIGIASTPLHAEQESSLAVTVGSQSEELRRSLLLPQHGQSMTSVEDLLGPPEQSETVGNPAITTWRYRDMTVYFEENVVLRAVVHHRPQQTQTTDLARQAQ</sequence>
<evidence type="ECO:0000256" key="2">
    <source>
        <dbReference type="SAM" id="SignalP"/>
    </source>
</evidence>
<evidence type="ECO:0000313" key="4">
    <source>
        <dbReference type="Proteomes" id="UP000071065"/>
    </source>
</evidence>
<proteinExistence type="predicted"/>
<evidence type="ECO:0000256" key="1">
    <source>
        <dbReference type="SAM" id="MobiDB-lite"/>
    </source>
</evidence>
<evidence type="ECO:0008006" key="5">
    <source>
        <dbReference type="Google" id="ProtNLM"/>
    </source>
</evidence>
<feature type="chain" id="PRO_5007492892" description="Lipoprotein SmpA/OmlA domain-containing protein" evidence="2">
    <location>
        <begin position="32"/>
        <end position="121"/>
    </location>
</feature>
<dbReference type="STRING" id="570277.EZMO1_3005"/>
<keyword evidence="2" id="KW-0732">Signal</keyword>
<organism evidence="3 4">
    <name type="scientific">Endozoicomonas montiporae CL-33</name>
    <dbReference type="NCBI Taxonomy" id="570277"/>
    <lineage>
        <taxon>Bacteria</taxon>
        <taxon>Pseudomonadati</taxon>
        <taxon>Pseudomonadota</taxon>
        <taxon>Gammaproteobacteria</taxon>
        <taxon>Oceanospirillales</taxon>
        <taxon>Endozoicomonadaceae</taxon>
        <taxon>Endozoicomonas</taxon>
    </lineage>
</organism>
<feature type="region of interest" description="Disordered" evidence="1">
    <location>
        <begin position="60"/>
        <end position="80"/>
    </location>
</feature>
<dbReference type="EMBL" id="CP013251">
    <property type="protein sequence ID" value="AMO57040.1"/>
    <property type="molecule type" value="Genomic_DNA"/>
</dbReference>
<dbReference type="PATRIC" id="fig|570277.3.peg.3245"/>
<accession>A0A142BE64</accession>
<dbReference type="RefSeq" id="WP_051789232.1">
    <property type="nucleotide sequence ID" value="NZ_CP013251.1"/>
</dbReference>